<proteinExistence type="predicted"/>
<dbReference type="OrthoDB" id="4076003at2759"/>
<sequence length="428" mass="48012">MSTSSSEKALDTGTNWNIEVSSFEDTVDLDAADELDGNVTIQSFDQEYDEDEDDEEDEDEGNESSDPIVLIEDYMRNSSATVQSDENATETVNIIPDNNNTTFDRPLNIGSESPPNLWQNVARKRSIAAFKLKYHTQIQIGSDDKSISSTSPILSNHTTTSSEDSYGLLNSTVNTTYSHTLLKKRSISADSYVYKSEDLEEIFGKIPGADLLKHCDLCDKPLYEVSSIIMNHNKKRAKKGGVNRSSSSADLSPYLEFVCGDCIGMYETFLNDFLQQYLEEQRAQQQKKMAIDEGQTQSAYTIVPFTEERSNVGGELNIQVIAKNIDTQKEYKDVSVLGSLTRNPCSDRLVKLFKDIQNKYDLTETMQSSDDGQLTLESATNSTNEVEKGFSPELISQLKKHTSSNLILKLIQSKLRWRWNYDGMVPTA</sequence>
<feature type="region of interest" description="Disordered" evidence="1">
    <location>
        <begin position="94"/>
        <end position="116"/>
    </location>
</feature>
<dbReference type="GeneID" id="66116265"/>
<dbReference type="AlphaFoldDB" id="A0A9P8AGT1"/>
<evidence type="ECO:0000256" key="1">
    <source>
        <dbReference type="SAM" id="MobiDB-lite"/>
    </source>
</evidence>
<protein>
    <submittedName>
        <fullName evidence="2">Uncharacterized protein</fullName>
    </submittedName>
</protein>
<feature type="compositionally biased region" description="Acidic residues" evidence="1">
    <location>
        <begin position="46"/>
        <end position="63"/>
    </location>
</feature>
<gene>
    <name evidence="2" type="ORF">KQ657_002891</name>
</gene>
<feature type="region of interest" description="Disordered" evidence="1">
    <location>
        <begin position="141"/>
        <end position="163"/>
    </location>
</feature>
<comment type="caution">
    <text evidence="2">The sequence shown here is derived from an EMBL/GenBank/DDBJ whole genome shotgun (WGS) entry which is preliminary data.</text>
</comment>
<feature type="compositionally biased region" description="Polar residues" evidence="1">
    <location>
        <begin position="94"/>
        <end position="103"/>
    </location>
</feature>
<feature type="compositionally biased region" description="Polar residues" evidence="1">
    <location>
        <begin position="147"/>
        <end position="163"/>
    </location>
</feature>
<accession>A0A9P8AGT1</accession>
<dbReference type="EMBL" id="JAHMUF010000024">
    <property type="protein sequence ID" value="KAG7191755.1"/>
    <property type="molecule type" value="Genomic_DNA"/>
</dbReference>
<keyword evidence="3" id="KW-1185">Reference proteome</keyword>
<evidence type="ECO:0000313" key="2">
    <source>
        <dbReference type="EMBL" id="KAG7191755.1"/>
    </source>
</evidence>
<feature type="compositionally biased region" description="Acidic residues" evidence="1">
    <location>
        <begin position="25"/>
        <end position="36"/>
    </location>
</feature>
<organism evidence="2 3">
    <name type="scientific">Scheffersomyces spartinae</name>
    <dbReference type="NCBI Taxonomy" id="45513"/>
    <lineage>
        <taxon>Eukaryota</taxon>
        <taxon>Fungi</taxon>
        <taxon>Dikarya</taxon>
        <taxon>Ascomycota</taxon>
        <taxon>Saccharomycotina</taxon>
        <taxon>Pichiomycetes</taxon>
        <taxon>Debaryomycetaceae</taxon>
        <taxon>Scheffersomyces</taxon>
    </lineage>
</organism>
<dbReference type="Proteomes" id="UP000790833">
    <property type="component" value="Unassembled WGS sequence"/>
</dbReference>
<evidence type="ECO:0000313" key="3">
    <source>
        <dbReference type="Proteomes" id="UP000790833"/>
    </source>
</evidence>
<feature type="compositionally biased region" description="Polar residues" evidence="1">
    <location>
        <begin position="1"/>
        <end position="24"/>
    </location>
</feature>
<reference evidence="2" key="1">
    <citation type="submission" date="2021-03" db="EMBL/GenBank/DDBJ databases">
        <authorList>
            <person name="Palmer J.M."/>
        </authorList>
    </citation>
    <scope>NUCLEOTIDE SEQUENCE</scope>
    <source>
        <strain evidence="2">ARV_011</strain>
    </source>
</reference>
<name>A0A9P8AGT1_9ASCO</name>
<dbReference type="RefSeq" id="XP_043047307.1">
    <property type="nucleotide sequence ID" value="XM_043193638.1"/>
</dbReference>
<feature type="region of interest" description="Disordered" evidence="1">
    <location>
        <begin position="1"/>
        <end position="70"/>
    </location>
</feature>